<organism evidence="2">
    <name type="scientific">marine sediment metagenome</name>
    <dbReference type="NCBI Taxonomy" id="412755"/>
    <lineage>
        <taxon>unclassified sequences</taxon>
        <taxon>metagenomes</taxon>
        <taxon>ecological metagenomes</taxon>
    </lineage>
</organism>
<keyword evidence="1" id="KW-1133">Transmembrane helix</keyword>
<dbReference type="EMBL" id="BARW01008027">
    <property type="protein sequence ID" value="GAI79434.1"/>
    <property type="molecule type" value="Genomic_DNA"/>
</dbReference>
<evidence type="ECO:0000256" key="1">
    <source>
        <dbReference type="SAM" id="Phobius"/>
    </source>
</evidence>
<keyword evidence="1" id="KW-0812">Transmembrane</keyword>
<keyword evidence="1" id="KW-0472">Membrane</keyword>
<comment type="caution">
    <text evidence="2">The sequence shown here is derived from an EMBL/GenBank/DDBJ whole genome shotgun (WGS) entry which is preliminary data.</text>
</comment>
<evidence type="ECO:0008006" key="3">
    <source>
        <dbReference type="Google" id="ProtNLM"/>
    </source>
</evidence>
<protein>
    <recommendedName>
        <fullName evidence="3">Tyrosine kinase G-rich domain-containing protein</fullName>
    </recommendedName>
</protein>
<accession>X1THB8</accession>
<name>X1THB8_9ZZZZ</name>
<proteinExistence type="predicted"/>
<sequence>DIVVLQKVKGESQQINPVYLNLEQIATNARISIARAKAKKLLVKERIEENRVALSKLRLQLAEREGEWEHLTEAHDLAKKLLLKAKIEENKVALNKLQILLAEKEPEWEIFTEDYNRAREEYQSIRSAQRGAVKLLASAKTRQLKTVGTAGVPPKPIEPNTKRILLIAAAVGLLAALFLAFSLEYLARMRKLEAESEKQQD</sequence>
<feature type="non-terminal residue" evidence="2">
    <location>
        <position position="1"/>
    </location>
</feature>
<evidence type="ECO:0000313" key="2">
    <source>
        <dbReference type="EMBL" id="GAI79434.1"/>
    </source>
</evidence>
<gene>
    <name evidence="2" type="ORF">S12H4_16580</name>
</gene>
<feature type="transmembrane region" description="Helical" evidence="1">
    <location>
        <begin position="164"/>
        <end position="186"/>
    </location>
</feature>
<dbReference type="AlphaFoldDB" id="X1THB8"/>
<reference evidence="2" key="1">
    <citation type="journal article" date="2014" name="Front. Microbiol.">
        <title>High frequency of phylogenetically diverse reductive dehalogenase-homologous genes in deep subseafloor sedimentary metagenomes.</title>
        <authorList>
            <person name="Kawai M."/>
            <person name="Futagami T."/>
            <person name="Toyoda A."/>
            <person name="Takaki Y."/>
            <person name="Nishi S."/>
            <person name="Hori S."/>
            <person name="Arai W."/>
            <person name="Tsubouchi T."/>
            <person name="Morono Y."/>
            <person name="Uchiyama I."/>
            <person name="Ito T."/>
            <person name="Fujiyama A."/>
            <person name="Inagaki F."/>
            <person name="Takami H."/>
        </authorList>
    </citation>
    <scope>NUCLEOTIDE SEQUENCE</scope>
    <source>
        <strain evidence="2">Expedition CK06-06</strain>
    </source>
</reference>